<evidence type="ECO:0000256" key="2">
    <source>
        <dbReference type="SAM" id="Phobius"/>
    </source>
</evidence>
<comment type="caution">
    <text evidence="3">The sequence shown here is derived from an EMBL/GenBank/DDBJ whole genome shotgun (WGS) entry which is preliminary data.</text>
</comment>
<feature type="compositionally biased region" description="Basic residues" evidence="1">
    <location>
        <begin position="38"/>
        <end position="47"/>
    </location>
</feature>
<proteinExistence type="predicted"/>
<keyword evidence="2" id="KW-0472">Membrane</keyword>
<evidence type="ECO:0000313" key="3">
    <source>
        <dbReference type="EMBL" id="MCL1125487.1"/>
    </source>
</evidence>
<protein>
    <submittedName>
        <fullName evidence="3">DUF2897 family protein</fullName>
    </submittedName>
</protein>
<feature type="transmembrane region" description="Helical" evidence="2">
    <location>
        <begin position="6"/>
        <end position="24"/>
    </location>
</feature>
<evidence type="ECO:0000313" key="4">
    <source>
        <dbReference type="Proteomes" id="UP001203423"/>
    </source>
</evidence>
<gene>
    <name evidence="3" type="ORF">L2764_13610</name>
</gene>
<reference evidence="3 4" key="1">
    <citation type="submission" date="2022-01" db="EMBL/GenBank/DDBJ databases">
        <title>Whole genome-based taxonomy of the Shewanellaceae.</title>
        <authorList>
            <person name="Martin-Rodriguez A.J."/>
        </authorList>
    </citation>
    <scope>NUCLEOTIDE SEQUENCE [LARGE SCALE GENOMIC DNA]</scope>
    <source>
        <strain evidence="3 4">DSM 17177</strain>
    </source>
</reference>
<organism evidence="3 4">
    <name type="scientific">Shewanella surugensis</name>
    <dbReference type="NCBI Taxonomy" id="212020"/>
    <lineage>
        <taxon>Bacteria</taxon>
        <taxon>Pseudomonadati</taxon>
        <taxon>Pseudomonadota</taxon>
        <taxon>Gammaproteobacteria</taxon>
        <taxon>Alteromonadales</taxon>
        <taxon>Shewanellaceae</taxon>
        <taxon>Shewanella</taxon>
    </lineage>
</organism>
<keyword evidence="2" id="KW-1133">Transmembrane helix</keyword>
<dbReference type="RefSeq" id="WP_248940800.1">
    <property type="nucleotide sequence ID" value="NZ_JAKIKS010000050.1"/>
</dbReference>
<dbReference type="InterPro" id="IPR021550">
    <property type="entry name" value="DUF2897"/>
</dbReference>
<dbReference type="EMBL" id="JAKIKS010000050">
    <property type="protein sequence ID" value="MCL1125487.1"/>
    <property type="molecule type" value="Genomic_DNA"/>
</dbReference>
<keyword evidence="4" id="KW-1185">Reference proteome</keyword>
<keyword evidence="2" id="KW-0812">Transmembrane</keyword>
<accession>A0ABT0LDS6</accession>
<evidence type="ECO:0000256" key="1">
    <source>
        <dbReference type="SAM" id="MobiDB-lite"/>
    </source>
</evidence>
<dbReference type="Proteomes" id="UP001203423">
    <property type="component" value="Unassembled WGS sequence"/>
</dbReference>
<dbReference type="Pfam" id="PF11446">
    <property type="entry name" value="DUF2897"/>
    <property type="match status" value="1"/>
</dbReference>
<sequence length="72" mass="8098">MSNVETWLIIILIIAVIASNLVVLKYSAKYKLPQFGKNNKKVPRSTQKKPAANDQHHDDPTKNKGNNDKSPK</sequence>
<name>A0ABT0LDS6_9GAMM</name>
<feature type="region of interest" description="Disordered" evidence="1">
    <location>
        <begin position="35"/>
        <end position="72"/>
    </location>
</feature>
<feature type="compositionally biased region" description="Basic and acidic residues" evidence="1">
    <location>
        <begin position="54"/>
        <end position="72"/>
    </location>
</feature>